<sequence length="48" mass="4661">MPASTGSPGGGVGGGGGGASCEKATEAFNNTTALNIILCRLFFMGVKI</sequence>
<dbReference type="RefSeq" id="WP_023577482.1">
    <property type="nucleotide sequence ID" value="NZ_CBCSBQ010000012.1"/>
</dbReference>
<name>A0A1G4W6J3_9FLAO</name>
<dbReference type="Proteomes" id="UP000182124">
    <property type="component" value="Unassembled WGS sequence"/>
</dbReference>
<reference evidence="1 2" key="1">
    <citation type="submission" date="2016-10" db="EMBL/GenBank/DDBJ databases">
        <authorList>
            <person name="de Groot N.N."/>
        </authorList>
    </citation>
    <scope>NUCLEOTIDE SEQUENCE [LARGE SCALE GENOMIC DNA]</scope>
    <source>
        <strain evidence="1 2">CGMCC 1.3801</strain>
    </source>
</reference>
<evidence type="ECO:0000313" key="1">
    <source>
        <dbReference type="EMBL" id="SCX17512.1"/>
    </source>
</evidence>
<dbReference type="EMBL" id="FMTY01000008">
    <property type="protein sequence ID" value="SCX17512.1"/>
    <property type="molecule type" value="Genomic_DNA"/>
</dbReference>
<protein>
    <submittedName>
        <fullName evidence="1">Uncharacterized protein</fullName>
    </submittedName>
</protein>
<proteinExistence type="predicted"/>
<organism evidence="1 2">
    <name type="scientific">Flavobacterium saliperosum</name>
    <dbReference type="NCBI Taxonomy" id="329186"/>
    <lineage>
        <taxon>Bacteria</taxon>
        <taxon>Pseudomonadati</taxon>
        <taxon>Bacteroidota</taxon>
        <taxon>Flavobacteriia</taxon>
        <taxon>Flavobacteriales</taxon>
        <taxon>Flavobacteriaceae</taxon>
        <taxon>Flavobacterium</taxon>
    </lineage>
</organism>
<gene>
    <name evidence="1" type="ORF">SAMN02927925_02520</name>
</gene>
<dbReference type="AlphaFoldDB" id="A0A1G4W6J3"/>
<evidence type="ECO:0000313" key="2">
    <source>
        <dbReference type="Proteomes" id="UP000182124"/>
    </source>
</evidence>
<accession>A0A1G4W6J3</accession>